<dbReference type="PANTHER" id="PTHR43544:SF7">
    <property type="entry name" value="NADB-LER2"/>
    <property type="match status" value="1"/>
</dbReference>
<protein>
    <recommendedName>
        <fullName evidence="5">C-factor</fullName>
    </recommendedName>
</protein>
<keyword evidence="2" id="KW-0560">Oxidoreductase</keyword>
<dbReference type="InterPro" id="IPR051468">
    <property type="entry name" value="Fungal_SecMetab_SDRs"/>
</dbReference>
<reference evidence="3" key="1">
    <citation type="submission" date="2020-03" db="EMBL/GenBank/DDBJ databases">
        <authorList>
            <person name="Chebbi M.A."/>
            <person name="Drezen J.M."/>
        </authorList>
    </citation>
    <scope>NUCLEOTIDE SEQUENCE</scope>
    <source>
        <tissue evidence="3">Whole body</tissue>
    </source>
</reference>
<feature type="non-terminal residue" evidence="3">
    <location>
        <position position="1"/>
    </location>
</feature>
<organism evidence="3 4">
    <name type="scientific">Cotesia typhae</name>
    <dbReference type="NCBI Taxonomy" id="2053667"/>
    <lineage>
        <taxon>Eukaryota</taxon>
        <taxon>Metazoa</taxon>
        <taxon>Ecdysozoa</taxon>
        <taxon>Arthropoda</taxon>
        <taxon>Hexapoda</taxon>
        <taxon>Insecta</taxon>
        <taxon>Pterygota</taxon>
        <taxon>Neoptera</taxon>
        <taxon>Endopterygota</taxon>
        <taxon>Hymenoptera</taxon>
        <taxon>Apocrita</taxon>
        <taxon>Ichneumonoidea</taxon>
        <taxon>Braconidae</taxon>
        <taxon>Microgastrinae</taxon>
        <taxon>Cotesia</taxon>
    </lineage>
</organism>
<comment type="caution">
    <text evidence="3">The sequence shown here is derived from an EMBL/GenBank/DDBJ whole genome shotgun (WGS) entry which is preliminary data.</text>
</comment>
<evidence type="ECO:0000313" key="4">
    <source>
        <dbReference type="Proteomes" id="UP000729913"/>
    </source>
</evidence>
<evidence type="ECO:0000313" key="3">
    <source>
        <dbReference type="EMBL" id="KAG8036092.1"/>
    </source>
</evidence>
<keyword evidence="1" id="KW-0521">NADP</keyword>
<dbReference type="PANTHER" id="PTHR43544">
    <property type="entry name" value="SHORT-CHAIN DEHYDROGENASE/REDUCTASE"/>
    <property type="match status" value="1"/>
</dbReference>
<evidence type="ECO:0000256" key="2">
    <source>
        <dbReference type="ARBA" id="ARBA00023002"/>
    </source>
</evidence>
<dbReference type="EMBL" id="JAAOIC020000049">
    <property type="protein sequence ID" value="KAG8036092.1"/>
    <property type="molecule type" value="Genomic_DNA"/>
</dbReference>
<dbReference type="CDD" id="cd05325">
    <property type="entry name" value="carb_red_sniffer_like_SDR_c"/>
    <property type="match status" value="1"/>
</dbReference>
<dbReference type="Proteomes" id="UP000729913">
    <property type="component" value="Unassembled WGS sequence"/>
</dbReference>
<proteinExistence type="predicted"/>
<reference evidence="3" key="2">
    <citation type="submission" date="2021-04" db="EMBL/GenBank/DDBJ databases">
        <title>Genome-wide patterns of bracovirus chromosomal integration into multiple host tissues during parasitism.</title>
        <authorList>
            <person name="Chebbi M.A.C."/>
        </authorList>
    </citation>
    <scope>NUCLEOTIDE SEQUENCE</scope>
    <source>
        <tissue evidence="3">Whole body</tissue>
    </source>
</reference>
<dbReference type="AlphaFoldDB" id="A0A8J5UQK5"/>
<dbReference type="OrthoDB" id="5296at2759"/>
<dbReference type="Pfam" id="PF00106">
    <property type="entry name" value="adh_short"/>
    <property type="match status" value="1"/>
</dbReference>
<accession>A0A8J5UQK5</accession>
<sequence>MRSILITGCNRGLGLGLVQRLTQLPNPPERIFATCRDVNKAEDFKDFPRVVNEVSSQVGEAGLNVLFNNAGVATKFTRIGMVKAEQLTETFLVNTVAPIMFTQAFLPLLKKAAEGKQGLGVHRAAVINMTSIIGSIAENKMGGFYPYMCSKTALNAATKSMSIDLEHDGILVVCMHPGWVKTDMGGANAPLDIESSCRDMVNTILGLSEKDNGAFLQHDGSTLPWL</sequence>
<keyword evidence="4" id="KW-1185">Reference proteome</keyword>
<evidence type="ECO:0000256" key="1">
    <source>
        <dbReference type="ARBA" id="ARBA00022857"/>
    </source>
</evidence>
<dbReference type="GO" id="GO:0005737">
    <property type="term" value="C:cytoplasm"/>
    <property type="evidence" value="ECO:0007669"/>
    <property type="project" value="TreeGrafter"/>
</dbReference>
<gene>
    <name evidence="3" type="ORF">G9C98_004671</name>
</gene>
<name>A0A8J5UQK5_9HYME</name>
<dbReference type="GO" id="GO:0004090">
    <property type="term" value="F:carbonyl reductase (NADPH) activity"/>
    <property type="evidence" value="ECO:0007669"/>
    <property type="project" value="TreeGrafter"/>
</dbReference>
<dbReference type="InterPro" id="IPR002347">
    <property type="entry name" value="SDR_fam"/>
</dbReference>
<evidence type="ECO:0008006" key="5">
    <source>
        <dbReference type="Google" id="ProtNLM"/>
    </source>
</evidence>